<protein>
    <submittedName>
        <fullName evidence="1">Uncharacterized protein</fullName>
    </submittedName>
</protein>
<evidence type="ECO:0000313" key="1">
    <source>
        <dbReference type="EMBL" id="OYQ46498.1"/>
    </source>
</evidence>
<dbReference type="Proteomes" id="UP000216035">
    <property type="component" value="Unassembled WGS sequence"/>
</dbReference>
<keyword evidence="2" id="KW-1185">Reference proteome</keyword>
<gene>
    <name evidence="1" type="ORF">CHX27_04245</name>
</gene>
<reference evidence="1 2" key="1">
    <citation type="submission" date="2017-07" db="EMBL/GenBank/DDBJ databases">
        <title>Flavobacterium cyanobacteriorum sp. nov., isolated from cyanobacterial aggregates in a eutrophic lake.</title>
        <authorList>
            <person name="Cai H."/>
        </authorList>
    </citation>
    <scope>NUCLEOTIDE SEQUENCE [LARGE SCALE GENOMIC DNA]</scope>
    <source>
        <strain evidence="1 2">TH167</strain>
    </source>
</reference>
<organism evidence="1 2">
    <name type="scientific">Flavobacterium aurantiibacter</name>
    <dbReference type="NCBI Taxonomy" id="2023067"/>
    <lineage>
        <taxon>Bacteria</taxon>
        <taxon>Pseudomonadati</taxon>
        <taxon>Bacteroidota</taxon>
        <taxon>Flavobacteriia</taxon>
        <taxon>Flavobacteriales</taxon>
        <taxon>Flavobacteriaceae</taxon>
        <taxon>Flavobacterium</taxon>
    </lineage>
</organism>
<dbReference type="AlphaFoldDB" id="A0A255ZYC6"/>
<proteinExistence type="predicted"/>
<name>A0A255ZYC6_9FLAO</name>
<sequence length="99" mass="11272">MVSAVFAKASAGRLCKNDFTRPLYGFVFIATAAAGNVTGESVQVQNEYFYEYDKKQRECACRNVGIKWNLRFFYQKNPSVESFSVDIIKNNFADTHPLK</sequence>
<comment type="caution">
    <text evidence="1">The sequence shown here is derived from an EMBL/GenBank/DDBJ whole genome shotgun (WGS) entry which is preliminary data.</text>
</comment>
<evidence type="ECO:0000313" key="2">
    <source>
        <dbReference type="Proteomes" id="UP000216035"/>
    </source>
</evidence>
<accession>A0A255ZYC6</accession>
<dbReference type="EMBL" id="NOXX01000161">
    <property type="protein sequence ID" value="OYQ46498.1"/>
    <property type="molecule type" value="Genomic_DNA"/>
</dbReference>